<organism evidence="6 7">
    <name type="scientific">Mycena sanguinolenta</name>
    <dbReference type="NCBI Taxonomy" id="230812"/>
    <lineage>
        <taxon>Eukaryota</taxon>
        <taxon>Fungi</taxon>
        <taxon>Dikarya</taxon>
        <taxon>Basidiomycota</taxon>
        <taxon>Agaricomycotina</taxon>
        <taxon>Agaricomycetes</taxon>
        <taxon>Agaricomycetidae</taxon>
        <taxon>Agaricales</taxon>
        <taxon>Marasmiineae</taxon>
        <taxon>Mycenaceae</taxon>
        <taxon>Mycena</taxon>
    </lineage>
</organism>
<dbReference type="OrthoDB" id="432970at2759"/>
<dbReference type="Proteomes" id="UP000623467">
    <property type="component" value="Unassembled WGS sequence"/>
</dbReference>
<accession>A0A8H6YQP2</accession>
<dbReference type="InterPro" id="IPR002893">
    <property type="entry name" value="Znf_MYND"/>
</dbReference>
<dbReference type="PROSITE" id="PS50865">
    <property type="entry name" value="ZF_MYND_2"/>
    <property type="match status" value="1"/>
</dbReference>
<dbReference type="Pfam" id="PF20179">
    <property type="entry name" value="MSS51_C"/>
    <property type="match status" value="1"/>
</dbReference>
<name>A0A8H6YQP2_9AGAR</name>
<dbReference type="SUPFAM" id="SSF144232">
    <property type="entry name" value="HIT/MYND zinc finger-like"/>
    <property type="match status" value="1"/>
</dbReference>
<dbReference type="AlphaFoldDB" id="A0A8H6YQP2"/>
<gene>
    <name evidence="6" type="ORF">MSAN_01107700</name>
</gene>
<protein>
    <submittedName>
        <fullName evidence="6">Zinc finger mynd domain-containing protein 17</fullName>
    </submittedName>
</protein>
<evidence type="ECO:0000256" key="2">
    <source>
        <dbReference type="ARBA" id="ARBA00022771"/>
    </source>
</evidence>
<dbReference type="PANTHER" id="PTHR28069">
    <property type="entry name" value="GH20023P"/>
    <property type="match status" value="1"/>
</dbReference>
<keyword evidence="1" id="KW-0479">Metal-binding</keyword>
<keyword evidence="7" id="KW-1185">Reference proteome</keyword>
<evidence type="ECO:0000313" key="6">
    <source>
        <dbReference type="EMBL" id="KAF7364463.1"/>
    </source>
</evidence>
<sequence length="478" mass="53597">MELGPIQVVIGLACRKCRKDEDVELSRCGGCRRISYCGTVTVIAECQSADWERHKPMCKALTALEKNSAAAARLVSLLPKQPLSDLREIRKLTDKQVDVYFTYLQGQTALENSWIHYEPRCLVCTRTEMVMRMETGAVTQRLIPCPRCMRSFCCSPAHWEAAHALHHSPSTDWRDGFSHCQMNTFARLQEWVDAGTSTLFDRQGQLVWVPGRIKSRWVSLEGKTWEGEFDEEIRTSYGIPATIPSSSTFLLSSASDTLSMPMTILYGLSKLNEDDSWTRKQTLTVHVLGASDREVSCRPVFEEILHRLPGVDTLEIVLCGPEVPSRDSFDHEICPECIARGRSCVLKCAAELVFATTLLLWITDYSFSTYHDFVRKQGNQFKTPDLCVAFNSGAAQHVDYTWRTSIKVLAERKLPSLFTAYCREEAEQDAAMIRAAGAALHPALGPCLNPWGSQKALPTAHSVYGFHTDNAWLAGGFK</sequence>
<dbReference type="GO" id="GO:0008270">
    <property type="term" value="F:zinc ion binding"/>
    <property type="evidence" value="ECO:0007669"/>
    <property type="project" value="UniProtKB-KW"/>
</dbReference>
<dbReference type="Pfam" id="PF01753">
    <property type="entry name" value="zf-MYND"/>
    <property type="match status" value="1"/>
</dbReference>
<reference evidence="6" key="1">
    <citation type="submission" date="2020-05" db="EMBL/GenBank/DDBJ databases">
        <title>Mycena genomes resolve the evolution of fungal bioluminescence.</title>
        <authorList>
            <person name="Tsai I.J."/>
        </authorList>
    </citation>
    <scope>NUCLEOTIDE SEQUENCE</scope>
    <source>
        <strain evidence="6">160909Yilan</strain>
    </source>
</reference>
<feature type="domain" description="MYND-type" evidence="5">
    <location>
        <begin position="14"/>
        <end position="58"/>
    </location>
</feature>
<dbReference type="InterPro" id="IPR046824">
    <property type="entry name" value="Mss51-like_C"/>
</dbReference>
<evidence type="ECO:0000256" key="3">
    <source>
        <dbReference type="ARBA" id="ARBA00022833"/>
    </source>
</evidence>
<evidence type="ECO:0000259" key="5">
    <source>
        <dbReference type="PROSITE" id="PS50865"/>
    </source>
</evidence>
<keyword evidence="2 4" id="KW-0863">Zinc-finger</keyword>
<keyword evidence="3" id="KW-0862">Zinc</keyword>
<dbReference type="Gene3D" id="6.10.140.2220">
    <property type="match status" value="1"/>
</dbReference>
<evidence type="ECO:0000256" key="4">
    <source>
        <dbReference type="PROSITE-ProRule" id="PRU00134"/>
    </source>
</evidence>
<evidence type="ECO:0000313" key="7">
    <source>
        <dbReference type="Proteomes" id="UP000623467"/>
    </source>
</evidence>
<dbReference type="EMBL" id="JACAZH010000007">
    <property type="protein sequence ID" value="KAF7364463.1"/>
    <property type="molecule type" value="Genomic_DNA"/>
</dbReference>
<evidence type="ECO:0000256" key="1">
    <source>
        <dbReference type="ARBA" id="ARBA00022723"/>
    </source>
</evidence>
<comment type="caution">
    <text evidence="6">The sequence shown here is derived from an EMBL/GenBank/DDBJ whole genome shotgun (WGS) entry which is preliminary data.</text>
</comment>
<proteinExistence type="predicted"/>